<evidence type="ECO:0000256" key="2">
    <source>
        <dbReference type="ARBA" id="ARBA00007254"/>
    </source>
</evidence>
<evidence type="ECO:0000256" key="1">
    <source>
        <dbReference type="ARBA" id="ARBA00004651"/>
    </source>
</evidence>
<evidence type="ECO:0000256" key="9">
    <source>
        <dbReference type="ARBA" id="ARBA00023303"/>
    </source>
</evidence>
<comment type="similarity">
    <text evidence="2 10">Belongs to the MscL family.</text>
</comment>
<keyword evidence="3 10" id="KW-0813">Transport</keyword>
<keyword evidence="7 10" id="KW-0406">Ion transport</keyword>
<dbReference type="HAMAP" id="MF_00115">
    <property type="entry name" value="MscL"/>
    <property type="match status" value="1"/>
</dbReference>
<comment type="subcellular location">
    <subcellularLocation>
        <location evidence="1 10">Cell membrane</location>
        <topology evidence="1 10">Multi-pass membrane protein</topology>
    </subcellularLocation>
</comment>
<dbReference type="Pfam" id="PF01741">
    <property type="entry name" value="MscL"/>
    <property type="match status" value="1"/>
</dbReference>
<keyword evidence="5 10" id="KW-0812">Transmembrane</keyword>
<evidence type="ECO:0000313" key="12">
    <source>
        <dbReference type="Proteomes" id="UP001332931"/>
    </source>
</evidence>
<dbReference type="InterPro" id="IPR037673">
    <property type="entry name" value="MSC/AndL"/>
</dbReference>
<dbReference type="SUPFAM" id="SSF81330">
    <property type="entry name" value="Gated mechanosensitive channel"/>
    <property type="match status" value="1"/>
</dbReference>
<dbReference type="NCBIfam" id="TIGR00220">
    <property type="entry name" value="mscL"/>
    <property type="match status" value="1"/>
</dbReference>
<evidence type="ECO:0000256" key="8">
    <source>
        <dbReference type="ARBA" id="ARBA00023136"/>
    </source>
</evidence>
<sequence length="150" mass="15890">MSGFFKEFREFISRGNVMDMAIGVIIGGAFTGIVTSLTSDVLQPFIHIVTGGGTEVSGLDVTVGDTTIGFSNFISAIINFLIIALIVFCMVKGMNKLEKTVQESANKLLNKQKEEEAATTPVCPHCLEEVKAGATRCPHCGGEIPGGAHV</sequence>
<dbReference type="PANTHER" id="PTHR30266:SF2">
    <property type="entry name" value="LARGE-CONDUCTANCE MECHANOSENSITIVE CHANNEL"/>
    <property type="match status" value="1"/>
</dbReference>
<dbReference type="PRINTS" id="PR01264">
    <property type="entry name" value="MECHCHANNEL"/>
</dbReference>
<evidence type="ECO:0000256" key="5">
    <source>
        <dbReference type="ARBA" id="ARBA00022692"/>
    </source>
</evidence>
<keyword evidence="9 10" id="KW-0407">Ion channel</keyword>
<gene>
    <name evidence="10 11" type="primary">mscL</name>
    <name evidence="11" type="ORF">VXJ25_07065</name>
</gene>
<dbReference type="InterPro" id="IPR019823">
    <property type="entry name" value="Mechanosensitive_channel_CS"/>
</dbReference>
<dbReference type="EMBL" id="JAZGJQ010000007">
    <property type="protein sequence ID" value="MEE6147739.1"/>
    <property type="molecule type" value="Genomic_DNA"/>
</dbReference>
<dbReference type="PROSITE" id="PS01327">
    <property type="entry name" value="MSCL"/>
    <property type="match status" value="1"/>
</dbReference>
<dbReference type="Proteomes" id="UP001332931">
    <property type="component" value="Unassembled WGS sequence"/>
</dbReference>
<keyword evidence="12" id="KW-1185">Reference proteome</keyword>
<name>A0ABU7RAW4_9ACTN</name>
<evidence type="ECO:0000313" key="11">
    <source>
        <dbReference type="EMBL" id="MEE6147739.1"/>
    </source>
</evidence>
<dbReference type="Gene3D" id="1.10.1200.120">
    <property type="entry name" value="Large-conductance mechanosensitive channel, MscL, domain 1"/>
    <property type="match status" value="1"/>
</dbReference>
<evidence type="ECO:0000256" key="3">
    <source>
        <dbReference type="ARBA" id="ARBA00022448"/>
    </source>
</evidence>
<dbReference type="PANTHER" id="PTHR30266">
    <property type="entry name" value="MECHANOSENSITIVE CHANNEL MSCL"/>
    <property type="match status" value="1"/>
</dbReference>
<reference evidence="11 12" key="1">
    <citation type="submission" date="2024-01" db="EMBL/GenBank/DDBJ databases">
        <title>Description of Olsenella sp. nov., isolated from pig feces.</title>
        <authorList>
            <person name="Chang Y.-H."/>
        </authorList>
    </citation>
    <scope>NUCLEOTIDE SEQUENCE [LARGE SCALE GENOMIC DNA]</scope>
    <source>
        <strain evidence="11 12">YH-ols2223</strain>
    </source>
</reference>
<protein>
    <recommendedName>
        <fullName evidence="10">Large-conductance mechanosensitive channel</fullName>
    </recommendedName>
</protein>
<keyword evidence="8 10" id="KW-0472">Membrane</keyword>
<feature type="transmembrane region" description="Helical" evidence="10">
    <location>
        <begin position="68"/>
        <end position="91"/>
    </location>
</feature>
<organism evidence="11 12">
    <name type="scientific">Olsenella absiana</name>
    <dbReference type="NCBI Taxonomy" id="3115222"/>
    <lineage>
        <taxon>Bacteria</taxon>
        <taxon>Bacillati</taxon>
        <taxon>Actinomycetota</taxon>
        <taxon>Coriobacteriia</taxon>
        <taxon>Coriobacteriales</taxon>
        <taxon>Atopobiaceae</taxon>
        <taxon>Olsenella</taxon>
    </lineage>
</organism>
<accession>A0ABU7RAW4</accession>
<dbReference type="RefSeq" id="WP_330958507.1">
    <property type="nucleotide sequence ID" value="NZ_JAZGJQ010000007.1"/>
</dbReference>
<comment type="function">
    <text evidence="10">Channel that opens in response to stretch forces in the membrane lipid bilayer. May participate in the regulation of osmotic pressure changes within the cell.</text>
</comment>
<keyword evidence="4 10" id="KW-1003">Cell membrane</keyword>
<feature type="transmembrane region" description="Helical" evidence="10">
    <location>
        <begin position="20"/>
        <end position="38"/>
    </location>
</feature>
<evidence type="ECO:0000256" key="10">
    <source>
        <dbReference type="HAMAP-Rule" id="MF_00115"/>
    </source>
</evidence>
<evidence type="ECO:0000256" key="7">
    <source>
        <dbReference type="ARBA" id="ARBA00023065"/>
    </source>
</evidence>
<evidence type="ECO:0000256" key="6">
    <source>
        <dbReference type="ARBA" id="ARBA00022989"/>
    </source>
</evidence>
<dbReference type="InterPro" id="IPR036019">
    <property type="entry name" value="MscL_channel"/>
</dbReference>
<keyword evidence="6 10" id="KW-1133">Transmembrane helix</keyword>
<comment type="subunit">
    <text evidence="10">Homopentamer.</text>
</comment>
<dbReference type="InterPro" id="IPR001185">
    <property type="entry name" value="MS_channel"/>
</dbReference>
<proteinExistence type="inferred from homology"/>
<evidence type="ECO:0000256" key="4">
    <source>
        <dbReference type="ARBA" id="ARBA00022475"/>
    </source>
</evidence>
<comment type="caution">
    <text evidence="11">The sequence shown here is derived from an EMBL/GenBank/DDBJ whole genome shotgun (WGS) entry which is preliminary data.</text>
</comment>